<dbReference type="InterPro" id="IPR027417">
    <property type="entry name" value="P-loop_NTPase"/>
</dbReference>
<dbReference type="SUPFAM" id="SSF52540">
    <property type="entry name" value="P-loop containing nucleoside triphosphate hydrolases"/>
    <property type="match status" value="1"/>
</dbReference>
<dbReference type="InterPro" id="IPR011009">
    <property type="entry name" value="Kinase-like_dom_sf"/>
</dbReference>
<gene>
    <name evidence="1" type="ORF">R4198_23040</name>
</gene>
<dbReference type="RefSeq" id="WP_317714565.1">
    <property type="nucleotide sequence ID" value="NZ_JAWLUM010000004.1"/>
</dbReference>
<dbReference type="PANTHER" id="PTHR43883:SF1">
    <property type="entry name" value="GLUCONOKINASE"/>
    <property type="match status" value="1"/>
</dbReference>
<sequence length="490" mass="53943">MNVPFAEVRETHSGVVFLYGDRAYKTKKPVKTPFLDFSSTAQRDAACIREIALNRRLAPDAYLGLGHLTSPERDPEPVVVMRRMPEDTKLTRRLDDTTAVKVINQLARMIARFHQTAQRSDVIDQDATPSAVLNRWQQNIAELGDLCPNPDDLALAHQIGLLCDHYLRGRGVLLADRIRTRRIVDGHGDLLTDDIFCLPDGPRILDCLDFDDRLRYVDGIDDAAFLAMDIEFHGHRALADEFLTAYRQAGNDDAPTSLIDHYIAYRAVVRAKVDMIRANQGVPTAHDDAHRHLRLAREHLLSGQVRLAIVGGLPGTGKTTVATELARSVDAVMLSSDIVRRELVGAGVIAGAPGKYGEGLYSPANKAIVYGSMFEQAKTHLFMGRSVVLDGSWIDPEERRFAATVAADTSSVLVEMRCVVDKETADQRIAGRLHSPSDATPAIAHSMAEDVVDDRSWQGVAHIDTSKVLRDSVNEAARVWTAATIPVLAP</sequence>
<name>A0ABU4EZ96_WILMA</name>
<dbReference type="Gene3D" id="3.40.50.300">
    <property type="entry name" value="P-loop containing nucleotide triphosphate hydrolases"/>
    <property type="match status" value="1"/>
</dbReference>
<reference evidence="1 2" key="1">
    <citation type="submission" date="2023-10" db="EMBL/GenBank/DDBJ databases">
        <title>Development of a sustainable strategy for remediation of hydrocarbon-contaminated territories based on the waste exchange concept.</title>
        <authorList>
            <person name="Krivoruchko A."/>
        </authorList>
    </citation>
    <scope>NUCLEOTIDE SEQUENCE [LARGE SCALE GENOMIC DNA]</scope>
    <source>
        <strain evidence="1 2">IEGM 1236</strain>
    </source>
</reference>
<dbReference type="InterPro" id="IPR052732">
    <property type="entry name" value="Cell-binding_unc_protein"/>
</dbReference>
<dbReference type="PANTHER" id="PTHR43883">
    <property type="entry name" value="SLR0207 PROTEIN"/>
    <property type="match status" value="1"/>
</dbReference>
<evidence type="ECO:0000313" key="2">
    <source>
        <dbReference type="Proteomes" id="UP001185792"/>
    </source>
</evidence>
<proteinExistence type="predicted"/>
<evidence type="ECO:0000313" key="1">
    <source>
        <dbReference type="EMBL" id="MDV7136580.1"/>
    </source>
</evidence>
<dbReference type="Proteomes" id="UP001185792">
    <property type="component" value="Unassembled WGS sequence"/>
</dbReference>
<comment type="caution">
    <text evidence="1">The sequence shown here is derived from an EMBL/GenBank/DDBJ whole genome shotgun (WGS) entry which is preliminary data.</text>
</comment>
<dbReference type="Pfam" id="PF13671">
    <property type="entry name" value="AAA_33"/>
    <property type="match status" value="1"/>
</dbReference>
<protein>
    <submittedName>
        <fullName evidence="1">AAA family ATPase</fullName>
    </submittedName>
</protein>
<accession>A0ABU4EZ96</accession>
<organism evidence="1 2">
    <name type="scientific">Williamsia marianensis</name>
    <dbReference type="NCBI Taxonomy" id="85044"/>
    <lineage>
        <taxon>Bacteria</taxon>
        <taxon>Bacillati</taxon>
        <taxon>Actinomycetota</taxon>
        <taxon>Actinomycetes</taxon>
        <taxon>Mycobacteriales</taxon>
        <taxon>Nocardiaceae</taxon>
        <taxon>Williamsia</taxon>
    </lineage>
</organism>
<dbReference type="SUPFAM" id="SSF56112">
    <property type="entry name" value="Protein kinase-like (PK-like)"/>
    <property type="match status" value="1"/>
</dbReference>
<keyword evidence="2" id="KW-1185">Reference proteome</keyword>
<dbReference type="EMBL" id="JAWLUM010000004">
    <property type="protein sequence ID" value="MDV7136580.1"/>
    <property type="molecule type" value="Genomic_DNA"/>
</dbReference>